<evidence type="ECO:0000313" key="1">
    <source>
        <dbReference type="EMBL" id="KAI3691808.1"/>
    </source>
</evidence>
<sequence>MASISSSMSIKHGISLWCPQSPSLDRRHSSVIYYRSFHRRNFVVSASSSFANENREFVIVGGGNAAGYATRTFVEQGMADGKLCIVSKELVMEMLLDMQLGLSSNKGWLMESSVLFPKRTLNCKIAVFLPMQASKLMEAASNGDFHHYCNDTVINNHNSQRLLQCPQSASSIVPSICRRANLLIIILIFN</sequence>
<proteinExistence type="predicted"/>
<name>A0ACB8Z2L6_ARCLA</name>
<evidence type="ECO:0000313" key="2">
    <source>
        <dbReference type="Proteomes" id="UP001055879"/>
    </source>
</evidence>
<gene>
    <name evidence="1" type="ORF">L6452_31610</name>
</gene>
<dbReference type="EMBL" id="CM042057">
    <property type="protein sequence ID" value="KAI3691808.1"/>
    <property type="molecule type" value="Genomic_DNA"/>
</dbReference>
<reference evidence="2" key="1">
    <citation type="journal article" date="2022" name="Mol. Ecol. Resour.">
        <title>The genomes of chicory, endive, great burdock and yacon provide insights into Asteraceae palaeo-polyploidization history and plant inulin production.</title>
        <authorList>
            <person name="Fan W."/>
            <person name="Wang S."/>
            <person name="Wang H."/>
            <person name="Wang A."/>
            <person name="Jiang F."/>
            <person name="Liu H."/>
            <person name="Zhao H."/>
            <person name="Xu D."/>
            <person name="Zhang Y."/>
        </authorList>
    </citation>
    <scope>NUCLEOTIDE SEQUENCE [LARGE SCALE GENOMIC DNA]</scope>
    <source>
        <strain evidence="2">cv. Niubang</strain>
    </source>
</reference>
<keyword evidence="2" id="KW-1185">Reference proteome</keyword>
<dbReference type="Proteomes" id="UP001055879">
    <property type="component" value="Linkage Group LG11"/>
</dbReference>
<comment type="caution">
    <text evidence="1">The sequence shown here is derived from an EMBL/GenBank/DDBJ whole genome shotgun (WGS) entry which is preliminary data.</text>
</comment>
<organism evidence="1 2">
    <name type="scientific">Arctium lappa</name>
    <name type="common">Greater burdock</name>
    <name type="synonym">Lappa major</name>
    <dbReference type="NCBI Taxonomy" id="4217"/>
    <lineage>
        <taxon>Eukaryota</taxon>
        <taxon>Viridiplantae</taxon>
        <taxon>Streptophyta</taxon>
        <taxon>Embryophyta</taxon>
        <taxon>Tracheophyta</taxon>
        <taxon>Spermatophyta</taxon>
        <taxon>Magnoliopsida</taxon>
        <taxon>eudicotyledons</taxon>
        <taxon>Gunneridae</taxon>
        <taxon>Pentapetalae</taxon>
        <taxon>asterids</taxon>
        <taxon>campanulids</taxon>
        <taxon>Asterales</taxon>
        <taxon>Asteraceae</taxon>
        <taxon>Carduoideae</taxon>
        <taxon>Cardueae</taxon>
        <taxon>Arctiinae</taxon>
        <taxon>Arctium</taxon>
    </lineage>
</organism>
<accession>A0ACB8Z2L6</accession>
<reference evidence="1 2" key="2">
    <citation type="journal article" date="2022" name="Mol. Ecol. Resour.">
        <title>The genomes of chicory, endive, great burdock and yacon provide insights into Asteraceae paleo-polyploidization history and plant inulin production.</title>
        <authorList>
            <person name="Fan W."/>
            <person name="Wang S."/>
            <person name="Wang H."/>
            <person name="Wang A."/>
            <person name="Jiang F."/>
            <person name="Liu H."/>
            <person name="Zhao H."/>
            <person name="Xu D."/>
            <person name="Zhang Y."/>
        </authorList>
    </citation>
    <scope>NUCLEOTIDE SEQUENCE [LARGE SCALE GENOMIC DNA]</scope>
    <source>
        <strain evidence="2">cv. Niubang</strain>
    </source>
</reference>
<protein>
    <submittedName>
        <fullName evidence="1">Uncharacterized protein</fullName>
    </submittedName>
</protein>